<gene>
    <name evidence="1" type="ORF">IE53DRAFT_35014</name>
</gene>
<sequence length="318" mass="34734">MPTDSFAPHSSKRSTRPKDPASSSTASGSVPRHSSSLSRPALPSSSSLSAPASPRQPIQEEQQRNYKFNIRPASVAKFPAASPKIGEKQDEVRDLPTAQERGKKRLSKRILTEIDSPSPSSSQTNLRVSNDGHGHAPPSLYDSKILTSFPFPHPTTPNLNAKGSGEEDSNGGYFSLARIGRWIEASTSIFAGPYERSLQEEERRDNEITRGILRDIEVGRRGHVGGGAGGKYGSLARSGSESDELADPYGYRSLAGPTLLPSYSADLAARRRDRRRARSRARFQCMAIWTIWAIVFILVLGGLISMFVVDRANPPRLH</sequence>
<dbReference type="Proteomes" id="UP000245626">
    <property type="component" value="Unassembled WGS sequence"/>
</dbReference>
<organism evidence="1 2">
    <name type="scientific">Violaceomyces palustris</name>
    <dbReference type="NCBI Taxonomy" id="1673888"/>
    <lineage>
        <taxon>Eukaryota</taxon>
        <taxon>Fungi</taxon>
        <taxon>Dikarya</taxon>
        <taxon>Basidiomycota</taxon>
        <taxon>Ustilaginomycotina</taxon>
        <taxon>Ustilaginomycetes</taxon>
        <taxon>Violaceomycetales</taxon>
        <taxon>Violaceomycetaceae</taxon>
        <taxon>Violaceomyces</taxon>
    </lineage>
</organism>
<accession>A0ACD0P1K1</accession>
<reference evidence="1 2" key="1">
    <citation type="journal article" date="2018" name="Mol. Biol. Evol.">
        <title>Broad Genomic Sampling Reveals a Smut Pathogenic Ancestry of the Fungal Clade Ustilaginomycotina.</title>
        <authorList>
            <person name="Kijpornyongpan T."/>
            <person name="Mondo S.J."/>
            <person name="Barry K."/>
            <person name="Sandor L."/>
            <person name="Lee J."/>
            <person name="Lipzen A."/>
            <person name="Pangilinan J."/>
            <person name="LaButti K."/>
            <person name="Hainaut M."/>
            <person name="Henrissat B."/>
            <person name="Grigoriev I.V."/>
            <person name="Spatafora J.W."/>
            <person name="Aime M.C."/>
        </authorList>
    </citation>
    <scope>NUCLEOTIDE SEQUENCE [LARGE SCALE GENOMIC DNA]</scope>
    <source>
        <strain evidence="1 2">SA 807</strain>
    </source>
</reference>
<dbReference type="EMBL" id="KZ819815">
    <property type="protein sequence ID" value="PWN51819.1"/>
    <property type="molecule type" value="Genomic_DNA"/>
</dbReference>
<proteinExistence type="predicted"/>
<keyword evidence="2" id="KW-1185">Reference proteome</keyword>
<protein>
    <submittedName>
        <fullName evidence="1">Uncharacterized protein</fullName>
    </submittedName>
</protein>
<evidence type="ECO:0000313" key="2">
    <source>
        <dbReference type="Proteomes" id="UP000245626"/>
    </source>
</evidence>
<evidence type="ECO:0000313" key="1">
    <source>
        <dbReference type="EMBL" id="PWN51819.1"/>
    </source>
</evidence>
<name>A0ACD0P1K1_9BASI</name>